<dbReference type="Pfam" id="PF22634">
    <property type="entry name" value="POL2_thumb"/>
    <property type="match status" value="1"/>
</dbReference>
<keyword evidence="4" id="KW-0539">Nucleus</keyword>
<keyword evidence="1 4" id="KW-0808">Transferase</keyword>
<sequence length="152" mass="16853">MRMEDTYSYFLLDGTHIQVIKLKVEEAVFIVAELFDKFLHGSTLDECYSAVAAVGLDLPDNQGKDITDSELLDYISESSTMNKSLADYSEQKSCAITTAKRLADFLGDTMVKDKGLRCQYIVASEPKGTPVSERAIPVAIFETKAGKISFYD</sequence>
<organism evidence="6 7">
    <name type="scientific">Stylosanthes scabra</name>
    <dbReference type="NCBI Taxonomy" id="79078"/>
    <lineage>
        <taxon>Eukaryota</taxon>
        <taxon>Viridiplantae</taxon>
        <taxon>Streptophyta</taxon>
        <taxon>Embryophyta</taxon>
        <taxon>Tracheophyta</taxon>
        <taxon>Spermatophyta</taxon>
        <taxon>Magnoliopsida</taxon>
        <taxon>eudicotyledons</taxon>
        <taxon>Gunneridae</taxon>
        <taxon>Pentapetalae</taxon>
        <taxon>rosids</taxon>
        <taxon>fabids</taxon>
        <taxon>Fabales</taxon>
        <taxon>Fabaceae</taxon>
        <taxon>Papilionoideae</taxon>
        <taxon>50 kb inversion clade</taxon>
        <taxon>dalbergioids sensu lato</taxon>
        <taxon>Dalbergieae</taxon>
        <taxon>Pterocarpus clade</taxon>
        <taxon>Stylosanthes</taxon>
    </lineage>
</organism>
<dbReference type="InterPro" id="IPR055191">
    <property type="entry name" value="POL2_thumb"/>
</dbReference>
<dbReference type="GO" id="GO:0003887">
    <property type="term" value="F:DNA-directed DNA polymerase activity"/>
    <property type="evidence" value="ECO:0007669"/>
    <property type="project" value="UniProtKB-EC"/>
</dbReference>
<evidence type="ECO:0000256" key="2">
    <source>
        <dbReference type="ARBA" id="ARBA00022695"/>
    </source>
</evidence>
<comment type="catalytic activity">
    <reaction evidence="4">
        <text>DNA(n) + a 2'-deoxyribonucleoside 5'-triphosphate = DNA(n+1) + diphosphate</text>
        <dbReference type="Rhea" id="RHEA:22508"/>
        <dbReference type="Rhea" id="RHEA-COMP:17339"/>
        <dbReference type="Rhea" id="RHEA-COMP:17340"/>
        <dbReference type="ChEBI" id="CHEBI:33019"/>
        <dbReference type="ChEBI" id="CHEBI:61560"/>
        <dbReference type="ChEBI" id="CHEBI:173112"/>
        <dbReference type="EC" id="2.7.7.7"/>
    </reaction>
</comment>
<evidence type="ECO:0000259" key="5">
    <source>
        <dbReference type="Pfam" id="PF22634"/>
    </source>
</evidence>
<comment type="similarity">
    <text evidence="4">Belongs to the DNA polymerase type-B family.</text>
</comment>
<keyword evidence="2 4" id="KW-0548">Nucleotidyltransferase</keyword>
<evidence type="ECO:0000256" key="4">
    <source>
        <dbReference type="RuleBase" id="RU365029"/>
    </source>
</evidence>
<keyword evidence="4" id="KW-0479">Metal-binding</keyword>
<accession>A0ABU6YPW1</accession>
<protein>
    <recommendedName>
        <fullName evidence="4">DNA polymerase epsilon catalytic subunit</fullName>
        <ecNumber evidence="4">2.7.7.7</ecNumber>
    </recommendedName>
</protein>
<keyword evidence="4" id="KW-0408">Iron</keyword>
<comment type="function">
    <text evidence="4">DNA polymerase II participates in chromosomal DNA replication.</text>
</comment>
<feature type="domain" description="DNA polymerase epsilon ,catalytic subunit A thumb" evidence="5">
    <location>
        <begin position="32"/>
        <end position="145"/>
    </location>
</feature>
<comment type="subcellular location">
    <subcellularLocation>
        <location evidence="4">Nucleus</location>
    </subcellularLocation>
</comment>
<proteinExistence type="inferred from homology"/>
<keyword evidence="7" id="KW-1185">Reference proteome</keyword>
<gene>
    <name evidence="6" type="primary">POL2A_4</name>
    <name evidence="6" type="ORF">PIB30_072456</name>
</gene>
<keyword evidence="4" id="KW-0862">Zinc</keyword>
<keyword evidence="3 4" id="KW-0239">DNA-directed DNA polymerase</keyword>
<keyword evidence="4" id="KW-0411">Iron-sulfur</keyword>
<dbReference type="EC" id="2.7.7.7" evidence="4"/>
<evidence type="ECO:0000313" key="7">
    <source>
        <dbReference type="Proteomes" id="UP001341840"/>
    </source>
</evidence>
<dbReference type="EMBL" id="JASCZI010242514">
    <property type="protein sequence ID" value="MED6211304.1"/>
    <property type="molecule type" value="Genomic_DNA"/>
</dbReference>
<evidence type="ECO:0000313" key="6">
    <source>
        <dbReference type="EMBL" id="MED6211304.1"/>
    </source>
</evidence>
<reference evidence="6 7" key="1">
    <citation type="journal article" date="2023" name="Plants (Basel)">
        <title>Bridging the Gap: Combining Genomics and Transcriptomics Approaches to Understand Stylosanthes scabra, an Orphan Legume from the Brazilian Caatinga.</title>
        <authorList>
            <person name="Ferreira-Neto J.R.C."/>
            <person name="da Silva M.D."/>
            <person name="Binneck E."/>
            <person name="de Melo N.F."/>
            <person name="da Silva R.H."/>
            <person name="de Melo A.L.T.M."/>
            <person name="Pandolfi V."/>
            <person name="Bustamante F.O."/>
            <person name="Brasileiro-Vidal A.C."/>
            <person name="Benko-Iseppon A.M."/>
        </authorList>
    </citation>
    <scope>NUCLEOTIDE SEQUENCE [LARGE SCALE GENOMIC DNA]</scope>
    <source>
        <tissue evidence="6">Leaves</tissue>
    </source>
</reference>
<evidence type="ECO:0000256" key="3">
    <source>
        <dbReference type="ARBA" id="ARBA00022932"/>
    </source>
</evidence>
<keyword evidence="4" id="KW-0004">4Fe-4S</keyword>
<name>A0ABU6YPW1_9FABA</name>
<keyword evidence="4" id="KW-0238">DNA-binding</keyword>
<dbReference type="InterPro" id="IPR042087">
    <property type="entry name" value="DNA_pol_B_thumb"/>
</dbReference>
<comment type="caution">
    <text evidence="6">The sequence shown here is derived from an EMBL/GenBank/DDBJ whole genome shotgun (WGS) entry which is preliminary data.</text>
</comment>
<comment type="cofactor">
    <cofactor evidence="4">
        <name>[4Fe-4S] cluster</name>
        <dbReference type="ChEBI" id="CHEBI:49883"/>
    </cofactor>
</comment>
<dbReference type="InterPro" id="IPR043502">
    <property type="entry name" value="DNA/RNA_pol_sf"/>
</dbReference>
<dbReference type="InterPro" id="IPR029703">
    <property type="entry name" value="POL2"/>
</dbReference>
<dbReference type="Proteomes" id="UP001341840">
    <property type="component" value="Unassembled WGS sequence"/>
</dbReference>
<dbReference type="Gene3D" id="1.10.132.60">
    <property type="entry name" value="DNA polymerase family B, C-terminal domain"/>
    <property type="match status" value="1"/>
</dbReference>
<evidence type="ECO:0000256" key="1">
    <source>
        <dbReference type="ARBA" id="ARBA00022679"/>
    </source>
</evidence>
<dbReference type="SUPFAM" id="SSF56672">
    <property type="entry name" value="DNA/RNA polymerases"/>
    <property type="match status" value="1"/>
</dbReference>
<dbReference type="PANTHER" id="PTHR10670:SF0">
    <property type="entry name" value="DNA POLYMERASE EPSILON CATALYTIC SUBUNIT A"/>
    <property type="match status" value="1"/>
</dbReference>
<dbReference type="PANTHER" id="PTHR10670">
    <property type="entry name" value="DNA POLYMERASE EPSILON CATALYTIC SUBUNIT A"/>
    <property type="match status" value="1"/>
</dbReference>
<keyword evidence="4" id="KW-0235">DNA replication</keyword>
<keyword evidence="4" id="KW-0863">Zinc-finger</keyword>